<protein>
    <submittedName>
        <fullName evidence="2">Uncharacterized protein</fullName>
    </submittedName>
</protein>
<proteinExistence type="predicted"/>
<dbReference type="AlphaFoldDB" id="A0A662ZI09"/>
<evidence type="ECO:0000313" key="2">
    <source>
        <dbReference type="EMBL" id="SFP48712.1"/>
    </source>
</evidence>
<evidence type="ECO:0000256" key="1">
    <source>
        <dbReference type="SAM" id="MobiDB-lite"/>
    </source>
</evidence>
<organism evidence="2 3">
    <name type="scientific">Ruminobacter amylophilus</name>
    <dbReference type="NCBI Taxonomy" id="867"/>
    <lineage>
        <taxon>Bacteria</taxon>
        <taxon>Pseudomonadati</taxon>
        <taxon>Pseudomonadota</taxon>
        <taxon>Gammaproteobacteria</taxon>
        <taxon>Aeromonadales</taxon>
        <taxon>Succinivibrionaceae</taxon>
        <taxon>Ruminobacter</taxon>
    </lineage>
</organism>
<sequence length="46" mass="5198">MTEPKFTSSGRDFLPTEADKRQPDGHGLRKFSVNSLRVLSAGPYFR</sequence>
<dbReference type="Proteomes" id="UP000243745">
    <property type="component" value="Unassembled WGS sequence"/>
</dbReference>
<evidence type="ECO:0000313" key="3">
    <source>
        <dbReference type="Proteomes" id="UP000243745"/>
    </source>
</evidence>
<dbReference type="EMBL" id="FOXF01000028">
    <property type="protein sequence ID" value="SFP48712.1"/>
    <property type="molecule type" value="Genomic_DNA"/>
</dbReference>
<accession>A0A662ZI09</accession>
<keyword evidence="3" id="KW-1185">Reference proteome</keyword>
<feature type="compositionally biased region" description="Basic and acidic residues" evidence="1">
    <location>
        <begin position="17"/>
        <end position="27"/>
    </location>
</feature>
<feature type="compositionally biased region" description="Polar residues" evidence="1">
    <location>
        <begin position="1"/>
        <end position="10"/>
    </location>
</feature>
<name>A0A662ZI09_9GAMM</name>
<gene>
    <name evidence="2" type="ORF">SAMN02910344_01514</name>
</gene>
<feature type="region of interest" description="Disordered" evidence="1">
    <location>
        <begin position="1"/>
        <end position="28"/>
    </location>
</feature>
<reference evidence="2 3" key="1">
    <citation type="submission" date="2016-10" db="EMBL/GenBank/DDBJ databases">
        <authorList>
            <person name="Varghese N."/>
            <person name="Submissions S."/>
        </authorList>
    </citation>
    <scope>NUCLEOTIDE SEQUENCE [LARGE SCALE GENOMIC DNA]</scope>
    <source>
        <strain evidence="2 3">DSM 1361</strain>
    </source>
</reference>